<evidence type="ECO:0000313" key="9">
    <source>
        <dbReference type="EMBL" id="HIX59298.1"/>
    </source>
</evidence>
<feature type="domain" description="ABC3 transporter permease C-terminal" evidence="8">
    <location>
        <begin position="521"/>
        <end position="634"/>
    </location>
</feature>
<evidence type="ECO:0000256" key="6">
    <source>
        <dbReference type="ARBA" id="ARBA00023136"/>
    </source>
</evidence>
<dbReference type="PANTHER" id="PTHR30489:SF0">
    <property type="entry name" value="LIPOPROTEIN-RELEASING SYSTEM TRANSMEMBRANE PROTEIN LOLE"/>
    <property type="match status" value="1"/>
</dbReference>
<dbReference type="GO" id="GO:0098797">
    <property type="term" value="C:plasma membrane protein complex"/>
    <property type="evidence" value="ECO:0007669"/>
    <property type="project" value="TreeGrafter"/>
</dbReference>
<reference evidence="9" key="2">
    <citation type="submission" date="2021-04" db="EMBL/GenBank/DDBJ databases">
        <authorList>
            <person name="Gilroy R."/>
        </authorList>
    </citation>
    <scope>NUCLEOTIDE SEQUENCE</scope>
    <source>
        <strain evidence="9">ChiSjej1B19-8411</strain>
    </source>
</reference>
<reference evidence="9" key="1">
    <citation type="journal article" date="2021" name="PeerJ">
        <title>Extensive microbial diversity within the chicken gut microbiome revealed by metagenomics and culture.</title>
        <authorList>
            <person name="Gilroy R."/>
            <person name="Ravi A."/>
            <person name="Getino M."/>
            <person name="Pursley I."/>
            <person name="Horton D.L."/>
            <person name="Alikhan N.F."/>
            <person name="Baker D."/>
            <person name="Gharbi K."/>
            <person name="Hall N."/>
            <person name="Watson M."/>
            <person name="Adriaenssens E.M."/>
            <person name="Foster-Nyarko E."/>
            <person name="Jarju S."/>
            <person name="Secka A."/>
            <person name="Antonio M."/>
            <person name="Oren A."/>
            <person name="Chaudhuri R.R."/>
            <person name="La Ragione R."/>
            <person name="Hildebrand F."/>
            <person name="Pallen M.J."/>
        </authorList>
    </citation>
    <scope>NUCLEOTIDE SEQUENCE</scope>
    <source>
        <strain evidence="9">ChiSjej1B19-8411</strain>
    </source>
</reference>
<proteinExistence type="inferred from homology"/>
<dbReference type="InterPro" id="IPR003838">
    <property type="entry name" value="ABC3_permease_C"/>
</dbReference>
<comment type="subcellular location">
    <subcellularLocation>
        <location evidence="1">Cell membrane</location>
        <topology evidence="1">Multi-pass membrane protein</topology>
    </subcellularLocation>
</comment>
<feature type="transmembrane region" description="Helical" evidence="7">
    <location>
        <begin position="20"/>
        <end position="42"/>
    </location>
</feature>
<evidence type="ECO:0000259" key="8">
    <source>
        <dbReference type="Pfam" id="PF02687"/>
    </source>
</evidence>
<evidence type="ECO:0000256" key="2">
    <source>
        <dbReference type="ARBA" id="ARBA00005236"/>
    </source>
</evidence>
<accession>A0A9D1WHT3</accession>
<evidence type="ECO:0000256" key="5">
    <source>
        <dbReference type="ARBA" id="ARBA00022989"/>
    </source>
</evidence>
<feature type="transmembrane region" description="Helical" evidence="7">
    <location>
        <begin position="240"/>
        <end position="262"/>
    </location>
</feature>
<feature type="transmembrane region" description="Helical" evidence="7">
    <location>
        <begin position="161"/>
        <end position="183"/>
    </location>
</feature>
<evidence type="ECO:0000256" key="1">
    <source>
        <dbReference type="ARBA" id="ARBA00004651"/>
    </source>
</evidence>
<comment type="caution">
    <text evidence="9">The sequence shown here is derived from an EMBL/GenBank/DDBJ whole genome shotgun (WGS) entry which is preliminary data.</text>
</comment>
<evidence type="ECO:0000256" key="3">
    <source>
        <dbReference type="ARBA" id="ARBA00022475"/>
    </source>
</evidence>
<dbReference type="AlphaFoldDB" id="A0A9D1WHT3"/>
<comment type="similarity">
    <text evidence="2">Belongs to the ABC-4 integral membrane protein family. LolC/E subfamily.</text>
</comment>
<feature type="domain" description="ABC3 transporter permease C-terminal" evidence="8">
    <location>
        <begin position="69"/>
        <end position="193"/>
    </location>
</feature>
<organism evidence="9 10">
    <name type="scientific">Candidatus Blautia gallistercoris</name>
    <dbReference type="NCBI Taxonomy" id="2838490"/>
    <lineage>
        <taxon>Bacteria</taxon>
        <taxon>Bacillati</taxon>
        <taxon>Bacillota</taxon>
        <taxon>Clostridia</taxon>
        <taxon>Lachnospirales</taxon>
        <taxon>Lachnospiraceae</taxon>
        <taxon>Blautia</taxon>
    </lineage>
</organism>
<dbReference type="EMBL" id="DXEX01000137">
    <property type="protein sequence ID" value="HIX59298.1"/>
    <property type="molecule type" value="Genomic_DNA"/>
</dbReference>
<keyword evidence="4 7" id="KW-0812">Transmembrane</keyword>
<keyword evidence="3" id="KW-1003">Cell membrane</keyword>
<sequence length="649" mass="71579">MWKEYCAEFIRQNRASCISVVAASFISALFLSLLCSLYYNFWAYEMEGTGEKASALQGRGTMLLGFWLVILLVMAVSLILIIHNAFAVSMNARIHQLGIFSSVGATPGQICVSLLQEAGILCGIPVLVGDLFGLVLSFGVIQAVNRLAEGIDGRREAVWSYHPLVFAVTMAASVGTVLVSAWLPAWKLSRLTPLQALRGAGDPWLKKKRDSRVLAAVFGIEGELAGNALKAQRKALRTSSLSLTLSFLGFTLMLCFFTLSGISTDHTYFERYQDAWDVMVTVKDTELEEFAYGEELRNLPNVRSSAVYQKAEAVCQIPETAVSGEVRELGGLKALAGEAVETEQGGYQVQAPLVILDDSSFEEYCSQIGIVPDTGGCIVLNRIWDSENSSFRYREYVPFIEEEMGMLTLLDSENSGSTAEIPVLAYTREVPVLREEYEDYALVQFLPLSIWEQVKESLGDSQPDLYIRILAEEPTLEKLNALEMAVEEQAGQEYTLEMENRIQEKLDNDRMIQGYQILIGAFCVLLAMIGIANLFSNTLGFLQQRKREFARYLSIGMTPESMGKMLGIEAAVIAGRPLLITVPLAVGSVSFMITVSGLKPVEFLTRAPVVPASLFFLMMAASVALVYWIGARRLLGCDLTDILQNDTLL</sequence>
<keyword evidence="6 7" id="KW-0472">Membrane</keyword>
<dbReference type="Pfam" id="PF02687">
    <property type="entry name" value="FtsX"/>
    <property type="match status" value="2"/>
</dbReference>
<name>A0A9D1WHT3_9FIRM</name>
<feature type="transmembrane region" description="Helical" evidence="7">
    <location>
        <begin position="578"/>
        <end position="598"/>
    </location>
</feature>
<gene>
    <name evidence="9" type="ORF">IAA45_06225</name>
</gene>
<keyword evidence="5 7" id="KW-1133">Transmembrane helix</keyword>
<feature type="transmembrane region" description="Helical" evidence="7">
    <location>
        <begin position="610"/>
        <end position="629"/>
    </location>
</feature>
<evidence type="ECO:0000256" key="4">
    <source>
        <dbReference type="ARBA" id="ARBA00022692"/>
    </source>
</evidence>
<protein>
    <submittedName>
        <fullName evidence="9">ABC transporter permease</fullName>
    </submittedName>
</protein>
<feature type="transmembrane region" description="Helical" evidence="7">
    <location>
        <begin position="118"/>
        <end position="141"/>
    </location>
</feature>
<dbReference type="InterPro" id="IPR051447">
    <property type="entry name" value="Lipoprotein-release_system"/>
</dbReference>
<evidence type="ECO:0000313" key="10">
    <source>
        <dbReference type="Proteomes" id="UP000886817"/>
    </source>
</evidence>
<dbReference type="Proteomes" id="UP000886817">
    <property type="component" value="Unassembled WGS sequence"/>
</dbReference>
<evidence type="ECO:0000256" key="7">
    <source>
        <dbReference type="SAM" id="Phobius"/>
    </source>
</evidence>
<feature type="transmembrane region" description="Helical" evidence="7">
    <location>
        <begin position="62"/>
        <end position="86"/>
    </location>
</feature>
<feature type="transmembrane region" description="Helical" evidence="7">
    <location>
        <begin position="517"/>
        <end position="542"/>
    </location>
</feature>
<dbReference type="PANTHER" id="PTHR30489">
    <property type="entry name" value="LIPOPROTEIN-RELEASING SYSTEM TRANSMEMBRANE PROTEIN LOLE"/>
    <property type="match status" value="1"/>
</dbReference>
<dbReference type="GO" id="GO:0044874">
    <property type="term" value="P:lipoprotein localization to outer membrane"/>
    <property type="evidence" value="ECO:0007669"/>
    <property type="project" value="TreeGrafter"/>
</dbReference>